<reference evidence="1" key="1">
    <citation type="submission" date="2016-04" db="EMBL/GenBank/DDBJ databases">
        <authorList>
            <person name="Evans L.H."/>
            <person name="Alamgir A."/>
            <person name="Owens N."/>
            <person name="Weber N.D."/>
            <person name="Virtaneva K."/>
            <person name="Barbian K."/>
            <person name="Babar A."/>
            <person name="Rosenke K."/>
        </authorList>
    </citation>
    <scope>NUCLEOTIDE SEQUENCE</scope>
    <source>
        <strain evidence="1">86-2</strain>
    </source>
</reference>
<gene>
    <name evidence="1" type="ORF">KL86DYS2_10403</name>
</gene>
<organism evidence="1">
    <name type="scientific">uncultured Dysgonomonas sp</name>
    <dbReference type="NCBI Taxonomy" id="206096"/>
    <lineage>
        <taxon>Bacteria</taxon>
        <taxon>Pseudomonadati</taxon>
        <taxon>Bacteroidota</taxon>
        <taxon>Bacteroidia</taxon>
        <taxon>Bacteroidales</taxon>
        <taxon>Dysgonomonadaceae</taxon>
        <taxon>Dysgonomonas</taxon>
        <taxon>environmental samples</taxon>
    </lineage>
</organism>
<dbReference type="AlphaFoldDB" id="A0A212IZL8"/>
<evidence type="ECO:0000313" key="1">
    <source>
        <dbReference type="EMBL" id="SBV92668.1"/>
    </source>
</evidence>
<sequence>MSTNNPLNAFGFLLQQQTVTATDFDPVKLNNPGARQDYSAKVEPKLPLTADIQLSGYSPLTVPNGTVHMDNCLFFHHCYHFTLCVG</sequence>
<proteinExistence type="predicted"/>
<name>A0A212IZL8_9BACT</name>
<dbReference type="EMBL" id="FLUL01000001">
    <property type="protein sequence ID" value="SBV92668.1"/>
    <property type="molecule type" value="Genomic_DNA"/>
</dbReference>
<accession>A0A212IZL8</accession>
<protein>
    <submittedName>
        <fullName evidence="1">Uncharacterized protein</fullName>
    </submittedName>
</protein>